<keyword evidence="7" id="KW-1185">Reference proteome</keyword>
<sequence length="151" mass="17196">MTWISLSIPIGMKDLRSKLSIIPQDPVLFNGTIRTNLDPFNEHDDEKLWISSRRSGIITAKEITCFKSIDKSTPSELLPKFHLDKVVEAQGQNFALGERQLVSFARTMGRESKIIILDETTSSVDYMTDNTIQKSIANEFPTVRYYVLLID</sequence>
<evidence type="ECO:0000256" key="3">
    <source>
        <dbReference type="ARBA" id="ARBA00022741"/>
    </source>
</evidence>
<dbReference type="PANTHER" id="PTHR24223">
    <property type="entry name" value="ATP-BINDING CASSETTE SUB-FAMILY C"/>
    <property type="match status" value="1"/>
</dbReference>
<keyword evidence="3" id="KW-0547">Nucleotide-binding</keyword>
<evidence type="ECO:0000259" key="5">
    <source>
        <dbReference type="Pfam" id="PF00005"/>
    </source>
</evidence>
<dbReference type="OrthoDB" id="6500128at2759"/>
<protein>
    <recommendedName>
        <fullName evidence="5">ABC transporter domain-containing protein</fullName>
    </recommendedName>
</protein>
<dbReference type="GO" id="GO:0016020">
    <property type="term" value="C:membrane"/>
    <property type="evidence" value="ECO:0007669"/>
    <property type="project" value="UniProtKB-SubCell"/>
</dbReference>
<comment type="subcellular location">
    <subcellularLocation>
        <location evidence="1">Membrane</location>
        <topology evidence="1">Multi-pass membrane protein</topology>
    </subcellularLocation>
</comment>
<dbReference type="EMBL" id="JAGSYN010000048">
    <property type="protein sequence ID" value="KAG7665669.1"/>
    <property type="molecule type" value="Genomic_DNA"/>
</dbReference>
<evidence type="ECO:0000313" key="7">
    <source>
        <dbReference type="Proteomes" id="UP000694255"/>
    </source>
</evidence>
<keyword evidence="4" id="KW-0067">ATP-binding</keyword>
<dbReference type="InterPro" id="IPR050173">
    <property type="entry name" value="ABC_transporter_C-like"/>
</dbReference>
<evidence type="ECO:0000256" key="2">
    <source>
        <dbReference type="ARBA" id="ARBA00009726"/>
    </source>
</evidence>
<comment type="similarity">
    <text evidence="2">Belongs to the ABC transporter superfamily. ABCC family. Conjugate transporter (TC 3.A.1.208) subfamily.</text>
</comment>
<dbReference type="GO" id="GO:0042626">
    <property type="term" value="F:ATPase-coupled transmembrane transporter activity"/>
    <property type="evidence" value="ECO:0007669"/>
    <property type="project" value="TreeGrafter"/>
</dbReference>
<accession>A0A8J5QH64</accession>
<evidence type="ECO:0000256" key="4">
    <source>
        <dbReference type="ARBA" id="ARBA00022840"/>
    </source>
</evidence>
<name>A0A8J5QH64_9ASCO</name>
<feature type="domain" description="ABC transporter" evidence="5">
    <location>
        <begin position="12"/>
        <end position="122"/>
    </location>
</feature>
<comment type="caution">
    <text evidence="6">The sequence shown here is derived from an EMBL/GenBank/DDBJ whole genome shotgun (WGS) entry which is preliminary data.</text>
</comment>
<dbReference type="InterPro" id="IPR003439">
    <property type="entry name" value="ABC_transporter-like_ATP-bd"/>
</dbReference>
<gene>
    <name evidence="6" type="ORF">J8A68_000875</name>
</gene>
<evidence type="ECO:0000313" key="6">
    <source>
        <dbReference type="EMBL" id="KAG7665669.1"/>
    </source>
</evidence>
<dbReference type="PANTHER" id="PTHR24223:SF456">
    <property type="entry name" value="MULTIDRUG RESISTANCE-ASSOCIATED PROTEIN LETHAL(2)03659"/>
    <property type="match status" value="1"/>
</dbReference>
<dbReference type="AlphaFoldDB" id="A0A8J5QH64"/>
<reference evidence="6 7" key="1">
    <citation type="journal article" date="2021" name="DNA Res.">
        <title>Genome analysis of Candida subhashii reveals its hybrid nature and dual mitochondrial genome conformations.</title>
        <authorList>
            <person name="Mixao V."/>
            <person name="Hegedusova E."/>
            <person name="Saus E."/>
            <person name="Pryszcz L.P."/>
            <person name="Cillingova A."/>
            <person name="Nosek J."/>
            <person name="Gabaldon T."/>
        </authorList>
    </citation>
    <scope>NUCLEOTIDE SEQUENCE [LARGE SCALE GENOMIC DNA]</scope>
    <source>
        <strain evidence="6 7">CBS 10753</strain>
    </source>
</reference>
<proteinExistence type="inferred from homology"/>
<evidence type="ECO:0000256" key="1">
    <source>
        <dbReference type="ARBA" id="ARBA00004141"/>
    </source>
</evidence>
<organism evidence="6 7">
    <name type="scientific">[Candida] subhashii</name>
    <dbReference type="NCBI Taxonomy" id="561895"/>
    <lineage>
        <taxon>Eukaryota</taxon>
        <taxon>Fungi</taxon>
        <taxon>Dikarya</taxon>
        <taxon>Ascomycota</taxon>
        <taxon>Saccharomycotina</taxon>
        <taxon>Pichiomycetes</taxon>
        <taxon>Debaryomycetaceae</taxon>
        <taxon>Spathaspora</taxon>
    </lineage>
</organism>
<dbReference type="Proteomes" id="UP000694255">
    <property type="component" value="Unassembled WGS sequence"/>
</dbReference>
<dbReference type="Pfam" id="PF00005">
    <property type="entry name" value="ABC_tran"/>
    <property type="match status" value="1"/>
</dbReference>
<dbReference type="GeneID" id="73467676"/>
<dbReference type="GO" id="GO:0016887">
    <property type="term" value="F:ATP hydrolysis activity"/>
    <property type="evidence" value="ECO:0007669"/>
    <property type="project" value="InterPro"/>
</dbReference>
<dbReference type="GO" id="GO:0005524">
    <property type="term" value="F:ATP binding"/>
    <property type="evidence" value="ECO:0007669"/>
    <property type="project" value="UniProtKB-KW"/>
</dbReference>
<dbReference type="RefSeq" id="XP_049265901.1">
    <property type="nucleotide sequence ID" value="XM_049410596.1"/>
</dbReference>